<comment type="caution">
    <text evidence="1">The sequence shown here is derived from an EMBL/GenBank/DDBJ whole genome shotgun (WGS) entry which is preliminary data.</text>
</comment>
<reference evidence="1" key="1">
    <citation type="journal article" date="2023" name="Insect Mol. Biol.">
        <title>Genome sequencing provides insights into the evolution of gene families encoding plant cell wall-degrading enzymes in longhorned beetles.</title>
        <authorList>
            <person name="Shin N.R."/>
            <person name="Okamura Y."/>
            <person name="Kirsch R."/>
            <person name="Pauchet Y."/>
        </authorList>
    </citation>
    <scope>NUCLEOTIDE SEQUENCE</scope>
    <source>
        <strain evidence="1">AMC_N1</strain>
    </source>
</reference>
<dbReference type="Proteomes" id="UP001162162">
    <property type="component" value="Unassembled WGS sequence"/>
</dbReference>
<dbReference type="SUPFAM" id="SSF56436">
    <property type="entry name" value="C-type lectin-like"/>
    <property type="match status" value="1"/>
</dbReference>
<protein>
    <recommendedName>
        <fullName evidence="3">C-type lectin domain-containing protein</fullName>
    </recommendedName>
</protein>
<dbReference type="InterPro" id="IPR016186">
    <property type="entry name" value="C-type_lectin-like/link_sf"/>
</dbReference>
<dbReference type="InterPro" id="IPR016187">
    <property type="entry name" value="CTDL_fold"/>
</dbReference>
<accession>A0AAV8YXE8</accession>
<proteinExistence type="predicted"/>
<evidence type="ECO:0000313" key="1">
    <source>
        <dbReference type="EMBL" id="KAJ8956000.1"/>
    </source>
</evidence>
<organism evidence="1 2">
    <name type="scientific">Aromia moschata</name>
    <dbReference type="NCBI Taxonomy" id="1265417"/>
    <lineage>
        <taxon>Eukaryota</taxon>
        <taxon>Metazoa</taxon>
        <taxon>Ecdysozoa</taxon>
        <taxon>Arthropoda</taxon>
        <taxon>Hexapoda</taxon>
        <taxon>Insecta</taxon>
        <taxon>Pterygota</taxon>
        <taxon>Neoptera</taxon>
        <taxon>Endopterygota</taxon>
        <taxon>Coleoptera</taxon>
        <taxon>Polyphaga</taxon>
        <taxon>Cucujiformia</taxon>
        <taxon>Chrysomeloidea</taxon>
        <taxon>Cerambycidae</taxon>
        <taxon>Cerambycinae</taxon>
        <taxon>Callichromatini</taxon>
        <taxon>Aromia</taxon>
    </lineage>
</organism>
<evidence type="ECO:0000313" key="2">
    <source>
        <dbReference type="Proteomes" id="UP001162162"/>
    </source>
</evidence>
<dbReference type="Gene3D" id="3.10.100.10">
    <property type="entry name" value="Mannose-Binding Protein A, subunit A"/>
    <property type="match status" value="1"/>
</dbReference>
<dbReference type="AlphaFoldDB" id="A0AAV8YXE8"/>
<sequence>MIYEVCKLSNETGNIAPDLAILRRLDLEGCEGVNYVGTAIIVNDIYYPLPCLVAGDLVQHPAWGKDQPNNYNGEQNCVVLDGGRGWLWNDVGCNLDYLHWICQHSYDPLIKSSHGHKTQKWTDFEI</sequence>
<dbReference type="EMBL" id="JAPWTK010000034">
    <property type="protein sequence ID" value="KAJ8956000.1"/>
    <property type="molecule type" value="Genomic_DNA"/>
</dbReference>
<dbReference type="PROSITE" id="PS00615">
    <property type="entry name" value="C_TYPE_LECTIN_1"/>
    <property type="match status" value="1"/>
</dbReference>
<evidence type="ECO:0008006" key="3">
    <source>
        <dbReference type="Google" id="ProtNLM"/>
    </source>
</evidence>
<gene>
    <name evidence="1" type="ORF">NQ318_006274</name>
</gene>
<name>A0AAV8YXE8_9CUCU</name>
<keyword evidence="2" id="KW-1185">Reference proteome</keyword>
<dbReference type="InterPro" id="IPR018378">
    <property type="entry name" value="C-type_lectin_CS"/>
</dbReference>